<comment type="cofactor">
    <cofactor evidence="1">
        <name>Zn(2+)</name>
        <dbReference type="ChEBI" id="CHEBI:29105"/>
    </cofactor>
</comment>
<gene>
    <name evidence="10" type="ORF">GK047_16930</name>
</gene>
<dbReference type="InterPro" id="IPR008753">
    <property type="entry name" value="Peptidase_M13_N"/>
</dbReference>
<dbReference type="PROSITE" id="PS51272">
    <property type="entry name" value="SLH"/>
    <property type="match status" value="1"/>
</dbReference>
<dbReference type="Pfam" id="PF01431">
    <property type="entry name" value="Peptidase_M13"/>
    <property type="match status" value="1"/>
</dbReference>
<dbReference type="GO" id="GO:0004222">
    <property type="term" value="F:metalloendopeptidase activity"/>
    <property type="evidence" value="ECO:0007669"/>
    <property type="project" value="InterPro"/>
</dbReference>
<dbReference type="Gene3D" id="1.10.1380.10">
    <property type="entry name" value="Neutral endopeptidase , domain2"/>
    <property type="match status" value="1"/>
</dbReference>
<dbReference type="InterPro" id="IPR000718">
    <property type="entry name" value="Peptidase_M13"/>
</dbReference>
<reference evidence="10" key="1">
    <citation type="submission" date="2020-02" db="EMBL/GenBank/DDBJ databases">
        <authorList>
            <person name="Shen X.-R."/>
            <person name="Zhang Y.-X."/>
        </authorList>
    </citation>
    <scope>NUCLEOTIDE SEQUENCE</scope>
    <source>
        <strain evidence="10">SYP-B3998</strain>
    </source>
</reference>
<dbReference type="GO" id="GO:0016485">
    <property type="term" value="P:protein processing"/>
    <property type="evidence" value="ECO:0007669"/>
    <property type="project" value="TreeGrafter"/>
</dbReference>
<feature type="domain" description="SLH" evidence="9">
    <location>
        <begin position="98"/>
        <end position="161"/>
    </location>
</feature>
<dbReference type="InterPro" id="IPR024079">
    <property type="entry name" value="MetalloPept_cat_dom_sf"/>
</dbReference>
<evidence type="ECO:0000256" key="6">
    <source>
        <dbReference type="ARBA" id="ARBA00022833"/>
    </source>
</evidence>
<keyword evidence="5" id="KW-0378">Hydrolase</keyword>
<evidence type="ECO:0000256" key="2">
    <source>
        <dbReference type="ARBA" id="ARBA00007357"/>
    </source>
</evidence>
<comment type="caution">
    <text evidence="10">The sequence shown here is derived from an EMBL/GenBank/DDBJ whole genome shotgun (WGS) entry which is preliminary data.</text>
</comment>
<keyword evidence="4" id="KW-0479">Metal-binding</keyword>
<accession>A0A6G4A215</accession>
<dbReference type="InterPro" id="IPR018497">
    <property type="entry name" value="Peptidase_M13_C"/>
</dbReference>
<dbReference type="RefSeq" id="WP_163949099.1">
    <property type="nucleotide sequence ID" value="NZ_JAAIKC010000006.1"/>
</dbReference>
<keyword evidence="8" id="KW-0732">Signal</keyword>
<organism evidence="10">
    <name type="scientific">Paenibacillus sp. SYP-B3998</name>
    <dbReference type="NCBI Taxonomy" id="2678564"/>
    <lineage>
        <taxon>Bacteria</taxon>
        <taxon>Bacillati</taxon>
        <taxon>Bacillota</taxon>
        <taxon>Bacilli</taxon>
        <taxon>Bacillales</taxon>
        <taxon>Paenibacillaceae</taxon>
        <taxon>Paenibacillus</taxon>
    </lineage>
</organism>
<dbReference type="Gene3D" id="3.40.390.10">
    <property type="entry name" value="Collagenase (Catalytic Domain)"/>
    <property type="match status" value="1"/>
</dbReference>
<evidence type="ECO:0000256" key="4">
    <source>
        <dbReference type="ARBA" id="ARBA00022723"/>
    </source>
</evidence>
<dbReference type="InterPro" id="IPR042089">
    <property type="entry name" value="Peptidase_M13_dom_2"/>
</dbReference>
<dbReference type="PRINTS" id="PR00786">
    <property type="entry name" value="NEPRILYSIN"/>
</dbReference>
<dbReference type="SUPFAM" id="SSF55486">
    <property type="entry name" value="Metalloproteases ('zincins'), catalytic domain"/>
    <property type="match status" value="1"/>
</dbReference>
<sequence length="784" mass="88002">MKKSLSALLTVILLFSMIPSLALAAETQTYATREQVVHMLLNAADAYYPRVKKAHILKGFDKGERKDSQSVTRAEAFVMVSRAFPVLPEPEGNDLRKGTFQVAFTDVPPWAEKEIAKLADAGLLAGYSDDRLGASDPITLEQLQTVIHRIWALVGSNPKDDFYEAINKKWLKDSKIQDGETSNGGFIELAHANEDKLKGILADLIKKKHTQGTDEQKIADFYKAALDTVDRNKQGIEPVSAYLKAFDEAKSVGELIQANIRLEKETSMNEIMSFDVLADAKNSSMNALYYSGPTIRLPKKSYVTGDEKAKMVYTQYLAKLLVLSGENEKAAIEQAQQIYQMEKELAIVKLDPQDEGNVSNYYNPYSMEQFFSLYPGIDVKQMMTSMHITEANKVIVTDVKLAEKTAEFLTEGHLELIKSYAKVHLLMGIGTYLSDEFRQANNQFSAELYGVAGVRTNEEIALRTTKNVMSDLLSQHYVKKYFSAEAKENVQQMAHQFIVAYKERIQALDWMSEATKEKAILKLSKMTVKIGYPDKWPTIFKKVEIKTYAEGGSLFDNIARVSVAVENEKKAQLGKPVDKSEWAMSAYEVNAYYNSVYNEIVFPAGILQAPFYEIKAKPEANLGAIGMVIAHEISHAFDNNGAAFDENGNANDWWTEADYKKFEEKCQRVIQFYNGIEIINSVTNNGQLTVSENVADLGGMATSLQVASTLKHPDFKAYFESSAKIWRFTTTKELAAYRSMTDVHSANKVRVNRTFVNFPEFYKAYDIGPGDGMYVAPADRVSIW</sequence>
<keyword evidence="7" id="KW-0482">Metalloprotease</keyword>
<dbReference type="AlphaFoldDB" id="A0A6G4A215"/>
<dbReference type="EMBL" id="JAAIKC010000006">
    <property type="protein sequence ID" value="NEW07687.1"/>
    <property type="molecule type" value="Genomic_DNA"/>
</dbReference>
<evidence type="ECO:0000259" key="9">
    <source>
        <dbReference type="PROSITE" id="PS51272"/>
    </source>
</evidence>
<evidence type="ECO:0000313" key="10">
    <source>
        <dbReference type="EMBL" id="NEW07687.1"/>
    </source>
</evidence>
<dbReference type="PANTHER" id="PTHR11733">
    <property type="entry name" value="ZINC METALLOPROTEASE FAMILY M13 NEPRILYSIN-RELATED"/>
    <property type="match status" value="1"/>
</dbReference>
<dbReference type="Pfam" id="PF00395">
    <property type="entry name" value="SLH"/>
    <property type="match status" value="1"/>
</dbReference>
<keyword evidence="6" id="KW-0862">Zinc</keyword>
<dbReference type="InterPro" id="IPR001119">
    <property type="entry name" value="SLH_dom"/>
</dbReference>
<comment type="similarity">
    <text evidence="2">Belongs to the peptidase M13 family.</text>
</comment>
<protein>
    <submittedName>
        <fullName evidence="10">Peptidase</fullName>
    </submittedName>
</protein>
<dbReference type="PROSITE" id="PS51885">
    <property type="entry name" value="NEPRILYSIN"/>
    <property type="match status" value="1"/>
</dbReference>
<keyword evidence="3" id="KW-0645">Protease</keyword>
<evidence type="ECO:0000256" key="8">
    <source>
        <dbReference type="SAM" id="SignalP"/>
    </source>
</evidence>
<evidence type="ECO:0000256" key="5">
    <source>
        <dbReference type="ARBA" id="ARBA00022801"/>
    </source>
</evidence>
<dbReference type="Pfam" id="PF05649">
    <property type="entry name" value="Peptidase_M13_N"/>
    <property type="match status" value="1"/>
</dbReference>
<name>A0A6G4A215_9BACL</name>
<feature type="chain" id="PRO_5026206585" evidence="8">
    <location>
        <begin position="25"/>
        <end position="784"/>
    </location>
</feature>
<dbReference type="GO" id="GO:0046872">
    <property type="term" value="F:metal ion binding"/>
    <property type="evidence" value="ECO:0007669"/>
    <property type="project" value="UniProtKB-KW"/>
</dbReference>
<dbReference type="GO" id="GO:0005886">
    <property type="term" value="C:plasma membrane"/>
    <property type="evidence" value="ECO:0007669"/>
    <property type="project" value="TreeGrafter"/>
</dbReference>
<dbReference type="CDD" id="cd08662">
    <property type="entry name" value="M13"/>
    <property type="match status" value="1"/>
</dbReference>
<proteinExistence type="inferred from homology"/>
<evidence type="ECO:0000256" key="1">
    <source>
        <dbReference type="ARBA" id="ARBA00001947"/>
    </source>
</evidence>
<feature type="signal peptide" evidence="8">
    <location>
        <begin position="1"/>
        <end position="24"/>
    </location>
</feature>
<evidence type="ECO:0000256" key="3">
    <source>
        <dbReference type="ARBA" id="ARBA00022670"/>
    </source>
</evidence>
<evidence type="ECO:0000256" key="7">
    <source>
        <dbReference type="ARBA" id="ARBA00023049"/>
    </source>
</evidence>
<dbReference type="PANTHER" id="PTHR11733:SF167">
    <property type="entry name" value="FI17812P1-RELATED"/>
    <property type="match status" value="1"/>
</dbReference>